<evidence type="ECO:0000313" key="2">
    <source>
        <dbReference type="Proteomes" id="UP000239936"/>
    </source>
</evidence>
<dbReference type="AlphaFoldDB" id="A0A2S7XMB6"/>
<keyword evidence="2" id="KW-1185">Reference proteome</keyword>
<gene>
    <name evidence="1" type="ORF">CXB77_17255</name>
</gene>
<comment type="caution">
    <text evidence="1">The sequence shown here is derived from an EMBL/GenBank/DDBJ whole genome shotgun (WGS) entry which is preliminary data.</text>
</comment>
<name>A0A2S7XMB6_9GAMM</name>
<dbReference type="EMBL" id="PPGH01000038">
    <property type="protein sequence ID" value="PQJ94887.1"/>
    <property type="molecule type" value="Genomic_DNA"/>
</dbReference>
<sequence>MAAQKTALNAVGTTLREQKKPVISGLQPTDLPAYGQNSISVGFHKIALLGKPDISFNLMRWQ</sequence>
<accession>A0A2S7XMB6</accession>
<organism evidence="1 2">
    <name type="scientific">Chromatium okenii</name>
    <dbReference type="NCBI Taxonomy" id="61644"/>
    <lineage>
        <taxon>Bacteria</taxon>
        <taxon>Pseudomonadati</taxon>
        <taxon>Pseudomonadota</taxon>
        <taxon>Gammaproteobacteria</taxon>
        <taxon>Chromatiales</taxon>
        <taxon>Chromatiaceae</taxon>
        <taxon>Chromatium</taxon>
    </lineage>
</organism>
<evidence type="ECO:0000313" key="1">
    <source>
        <dbReference type="EMBL" id="PQJ94887.1"/>
    </source>
</evidence>
<proteinExistence type="predicted"/>
<protein>
    <submittedName>
        <fullName evidence="1">Uncharacterized protein</fullName>
    </submittedName>
</protein>
<dbReference type="Proteomes" id="UP000239936">
    <property type="component" value="Unassembled WGS sequence"/>
</dbReference>
<reference evidence="1 2" key="1">
    <citation type="submission" date="2018-01" db="EMBL/GenBank/DDBJ databases">
        <title>The complete genome sequence of Chromatium okenii LaCa, a purple sulfur bacterium with a turbulent life.</title>
        <authorList>
            <person name="Luedin S.M."/>
            <person name="Liechti N."/>
            <person name="Storelli N."/>
            <person name="Danza F."/>
            <person name="Wittwer M."/>
            <person name="Pothier J.F."/>
            <person name="Tonolla M.A."/>
        </authorList>
    </citation>
    <scope>NUCLEOTIDE SEQUENCE [LARGE SCALE GENOMIC DNA]</scope>
    <source>
        <strain evidence="1 2">LaCa</strain>
    </source>
</reference>